<feature type="signal peptide" evidence="3">
    <location>
        <begin position="1"/>
        <end position="20"/>
    </location>
</feature>
<protein>
    <submittedName>
        <fullName evidence="4">Uncharacterized protein</fullName>
    </submittedName>
</protein>
<dbReference type="Proteomes" id="UP001234581">
    <property type="component" value="Unassembled WGS sequence"/>
</dbReference>
<keyword evidence="3" id="KW-0732">Signal</keyword>
<dbReference type="AlphaFoldDB" id="A0AAD7Y1K7"/>
<keyword evidence="2" id="KW-0812">Transmembrane</keyword>
<feature type="compositionally biased region" description="Polar residues" evidence="1">
    <location>
        <begin position="33"/>
        <end position="44"/>
    </location>
</feature>
<dbReference type="RefSeq" id="XP_058346404.1">
    <property type="nucleotide sequence ID" value="XM_058482837.1"/>
</dbReference>
<keyword evidence="5" id="KW-1185">Reference proteome</keyword>
<sequence length="519" mass="59792">MSTLILFCILVLFLLWLCQDYPTWRRERRRQQLDGSSSSTGKDNTPTASTTTPSSSSSSSTASTTTKKEEKEDGKKPSFSLAHYILATPLAVVYMVIRLILDALRHAIYYTLWGIEKAAPHVDDWLFDKVTVWIPAKLEQWQQWWEDHGKRHLQTVQRYTKQRLLPALIQGVETTVVALVYGGREAARLWDQMMLAWQRFMQQHDWQQLASDLVDVLTPMALRIARLAAMVYHGTLRIGQSLKQDALWVWTIAIPFIVNKVAASSNTIRRILDSCCIAGIWITDHVVTPMVRIIQPAMIKTADTILGIVQSPTFIRLRYDCYRAMAVRFVWVVMESMTMIQDMSICVEWVIVHTLVPLISCYFNEIQPRLAHVYHYMVALLVQQILMPIYQRSYPLCITLYTSIARPIAMAIHQATQHTYKVVSLLGQRAIQITVQALQHMWPLVSATSQWLQRQAPFLYELFASIHFKVDWPSLGQDVMGMGRWMVTQAENVLASFERTFSEWIKDQSLPEDDKVKVQ</sequence>
<keyword evidence="2" id="KW-1133">Transmembrane helix</keyword>
<evidence type="ECO:0000313" key="5">
    <source>
        <dbReference type="Proteomes" id="UP001234581"/>
    </source>
</evidence>
<dbReference type="EMBL" id="JARTCD010000008">
    <property type="protein sequence ID" value="KAJ8661491.1"/>
    <property type="molecule type" value="Genomic_DNA"/>
</dbReference>
<feature type="compositionally biased region" description="Low complexity" evidence="1">
    <location>
        <begin position="45"/>
        <end position="65"/>
    </location>
</feature>
<reference evidence="4 5" key="1">
    <citation type="submission" date="2023-03" db="EMBL/GenBank/DDBJ databases">
        <title>Genome sequence of Lichtheimia ornata CBS 291.66.</title>
        <authorList>
            <person name="Mohabir J.T."/>
            <person name="Shea T.P."/>
            <person name="Kurbessoian T."/>
            <person name="Berby B."/>
            <person name="Fontaine J."/>
            <person name="Livny J."/>
            <person name="Gnirke A."/>
            <person name="Stajich J.E."/>
            <person name="Cuomo C.A."/>
        </authorList>
    </citation>
    <scope>NUCLEOTIDE SEQUENCE [LARGE SCALE GENOMIC DNA]</scope>
    <source>
        <strain evidence="4">CBS 291.66</strain>
    </source>
</reference>
<accession>A0AAD7Y1K7</accession>
<feature type="transmembrane region" description="Helical" evidence="2">
    <location>
        <begin position="81"/>
        <end position="101"/>
    </location>
</feature>
<feature type="region of interest" description="Disordered" evidence="1">
    <location>
        <begin position="30"/>
        <end position="74"/>
    </location>
</feature>
<name>A0AAD7Y1K7_9FUNG</name>
<evidence type="ECO:0000256" key="1">
    <source>
        <dbReference type="SAM" id="MobiDB-lite"/>
    </source>
</evidence>
<feature type="chain" id="PRO_5042080372" evidence="3">
    <location>
        <begin position="21"/>
        <end position="519"/>
    </location>
</feature>
<gene>
    <name evidence="4" type="ORF">O0I10_002757</name>
</gene>
<organism evidence="4 5">
    <name type="scientific">Lichtheimia ornata</name>
    <dbReference type="NCBI Taxonomy" id="688661"/>
    <lineage>
        <taxon>Eukaryota</taxon>
        <taxon>Fungi</taxon>
        <taxon>Fungi incertae sedis</taxon>
        <taxon>Mucoromycota</taxon>
        <taxon>Mucoromycotina</taxon>
        <taxon>Mucoromycetes</taxon>
        <taxon>Mucorales</taxon>
        <taxon>Lichtheimiaceae</taxon>
        <taxon>Lichtheimia</taxon>
    </lineage>
</organism>
<keyword evidence="2" id="KW-0472">Membrane</keyword>
<dbReference type="GeneID" id="83210173"/>
<comment type="caution">
    <text evidence="4">The sequence shown here is derived from an EMBL/GenBank/DDBJ whole genome shotgun (WGS) entry which is preliminary data.</text>
</comment>
<evidence type="ECO:0000256" key="3">
    <source>
        <dbReference type="SAM" id="SignalP"/>
    </source>
</evidence>
<evidence type="ECO:0000313" key="4">
    <source>
        <dbReference type="EMBL" id="KAJ8661491.1"/>
    </source>
</evidence>
<proteinExistence type="predicted"/>
<evidence type="ECO:0000256" key="2">
    <source>
        <dbReference type="SAM" id="Phobius"/>
    </source>
</evidence>